<dbReference type="GO" id="GO:0060271">
    <property type="term" value="P:cilium assembly"/>
    <property type="evidence" value="ECO:0007669"/>
    <property type="project" value="TreeGrafter"/>
</dbReference>
<dbReference type="PANTHER" id="PTHR44186:SF1">
    <property type="entry name" value="BARDET-BIEDL SYNDROME 4 PROTEIN"/>
    <property type="match status" value="1"/>
</dbReference>
<keyword evidence="7" id="KW-1185">Reference proteome</keyword>
<name>A0A836FDZ7_9HYME</name>
<evidence type="ECO:0000313" key="6">
    <source>
        <dbReference type="EMBL" id="KAG5345479.1"/>
    </source>
</evidence>
<dbReference type="InterPro" id="IPR011990">
    <property type="entry name" value="TPR-like_helical_dom_sf"/>
</dbReference>
<feature type="repeat" description="TPR" evidence="4">
    <location>
        <begin position="300"/>
        <end position="333"/>
    </location>
</feature>
<evidence type="ECO:0000256" key="4">
    <source>
        <dbReference type="PROSITE-ProRule" id="PRU00339"/>
    </source>
</evidence>
<gene>
    <name evidence="6" type="primary">Bbs4</name>
    <name evidence="6" type="ORF">G6Z76_0001776</name>
</gene>
<feature type="repeat" description="TPR" evidence="4">
    <location>
        <begin position="436"/>
        <end position="469"/>
    </location>
</feature>
<dbReference type="Gene3D" id="1.25.40.10">
    <property type="entry name" value="Tetratricopeptide repeat domain"/>
    <property type="match status" value="3"/>
</dbReference>
<feature type="region of interest" description="Disordered" evidence="5">
    <location>
        <begin position="521"/>
        <end position="548"/>
    </location>
</feature>
<keyword evidence="1" id="KW-0677">Repeat</keyword>
<keyword evidence="2 4" id="KW-0802">TPR repeat</keyword>
<evidence type="ECO:0000256" key="5">
    <source>
        <dbReference type="SAM" id="MobiDB-lite"/>
    </source>
</evidence>
<dbReference type="Pfam" id="PF13432">
    <property type="entry name" value="TPR_16"/>
    <property type="match status" value="2"/>
</dbReference>
<dbReference type="PANTHER" id="PTHR44186">
    <property type="match status" value="1"/>
</dbReference>
<evidence type="ECO:0000313" key="7">
    <source>
        <dbReference type="Proteomes" id="UP000669903"/>
    </source>
</evidence>
<dbReference type="GO" id="GO:0061512">
    <property type="term" value="P:protein localization to cilium"/>
    <property type="evidence" value="ECO:0007669"/>
    <property type="project" value="TreeGrafter"/>
</dbReference>
<dbReference type="GO" id="GO:0036064">
    <property type="term" value="C:ciliary basal body"/>
    <property type="evidence" value="ECO:0007669"/>
    <property type="project" value="TreeGrafter"/>
</dbReference>
<proteinExistence type="inferred from homology"/>
<accession>A0A836FDZ7</accession>
<organism evidence="6 7">
    <name type="scientific">Acromyrmex charruanus</name>
    <dbReference type="NCBI Taxonomy" id="2715315"/>
    <lineage>
        <taxon>Eukaryota</taxon>
        <taxon>Metazoa</taxon>
        <taxon>Ecdysozoa</taxon>
        <taxon>Arthropoda</taxon>
        <taxon>Hexapoda</taxon>
        <taxon>Insecta</taxon>
        <taxon>Pterygota</taxon>
        <taxon>Neoptera</taxon>
        <taxon>Endopterygota</taxon>
        <taxon>Hymenoptera</taxon>
        <taxon>Apocrita</taxon>
        <taxon>Aculeata</taxon>
        <taxon>Formicoidea</taxon>
        <taxon>Formicidae</taxon>
        <taxon>Myrmicinae</taxon>
        <taxon>Acromyrmex</taxon>
    </lineage>
</organism>
<dbReference type="EMBL" id="JAANIC010002283">
    <property type="protein sequence ID" value="KAG5345479.1"/>
    <property type="molecule type" value="Genomic_DNA"/>
</dbReference>
<comment type="similarity">
    <text evidence="3">Belongs to the BBS4 family.</text>
</comment>
<reference evidence="6" key="1">
    <citation type="submission" date="2020-03" db="EMBL/GenBank/DDBJ databases">
        <title>Relaxed selection underlies rapid genomic changes in the transitions from sociality to social parasitism in ants.</title>
        <authorList>
            <person name="Bi X."/>
        </authorList>
    </citation>
    <scope>NUCLEOTIDE SEQUENCE</scope>
    <source>
        <strain evidence="6">BGI-DK2014a</strain>
        <tissue evidence="6">Whole body</tissue>
    </source>
</reference>
<protein>
    <submittedName>
        <fullName evidence="6">BBS4 protein</fullName>
    </submittedName>
</protein>
<comment type="caution">
    <text evidence="6">The sequence shown here is derived from an EMBL/GenBank/DDBJ whole genome shotgun (WGS) entry which is preliminary data.</text>
</comment>
<dbReference type="InterPro" id="IPR019734">
    <property type="entry name" value="TPR_rpt"/>
</dbReference>
<dbReference type="Proteomes" id="UP000669903">
    <property type="component" value="Unassembled WGS sequence"/>
</dbReference>
<feature type="compositionally biased region" description="Basic and acidic residues" evidence="5">
    <location>
        <begin position="534"/>
        <end position="548"/>
    </location>
</feature>
<dbReference type="SMART" id="SM00028">
    <property type="entry name" value="TPR"/>
    <property type="match status" value="6"/>
</dbReference>
<dbReference type="AlphaFoldDB" id="A0A836FDZ7"/>
<evidence type="ECO:0000256" key="1">
    <source>
        <dbReference type="ARBA" id="ARBA00022737"/>
    </source>
</evidence>
<feature type="non-terminal residue" evidence="6">
    <location>
        <position position="548"/>
    </location>
</feature>
<sequence length="548" mass="61476">MYESRAHDLVSHSHYRYAKILPVLRTEISERWKDKQATNRTFARFHGRALAHACASHFMYLIKCIMNTSGKVNQQIESVATDRDSERETGRRPREFSDISFRISNDLGEGEPSGSSAPTHPPPDIAAIESRNWLLHRHYTRHEYSACKLLIEQELMKSNGHEYANYLKGLILRKEGRIQDSLDCFQTAYNVNSTNIDNVKQIAKSLLIMGSHKRAIDAYAEAEKISILPDWEIYHGLGKLFAYVKLNQLQEGKKYFKRSTELTKSELPNIDLARLYLLDDMIPEARNAYTAALNGNPQSIDAATELGLLYLKIGDTQRAFQQFGAALAHSPNCVKAILPMAYVMQSHREYDVALSKYKIAAQTIPESSILWNNIGMCLYAKQKYVAAISSLKRAHYLHPISCVPSCNLGIVFLTTGQPASAAIYLCAAVSAKPKNSMPYLLLGLALKRLDDLEGAERSLTKAHALAPQDPLILINYAVVLDARGKQTDAAEILTALNDIMAVVEVDVQISQMASKLLKKLQREKTESTTGQEISTDKYEKRQLSPDEV</sequence>
<evidence type="ECO:0000256" key="2">
    <source>
        <dbReference type="ARBA" id="ARBA00022803"/>
    </source>
</evidence>
<feature type="non-terminal residue" evidence="6">
    <location>
        <position position="1"/>
    </location>
</feature>
<evidence type="ECO:0000256" key="3">
    <source>
        <dbReference type="ARBA" id="ARBA00023778"/>
    </source>
</evidence>
<dbReference type="PROSITE" id="PS50005">
    <property type="entry name" value="TPR"/>
    <property type="match status" value="2"/>
</dbReference>
<dbReference type="SUPFAM" id="SSF48452">
    <property type="entry name" value="TPR-like"/>
    <property type="match status" value="1"/>
</dbReference>